<gene>
    <name evidence="1" type="ORF">LCGC14_0718000</name>
</gene>
<protein>
    <submittedName>
        <fullName evidence="1">Uncharacterized protein</fullName>
    </submittedName>
</protein>
<name>A0A0F9QD93_9ZZZZ</name>
<comment type="caution">
    <text evidence="1">The sequence shown here is derived from an EMBL/GenBank/DDBJ whole genome shotgun (WGS) entry which is preliminary data.</text>
</comment>
<sequence length="64" mass="7596">MLYFHKDLYLESLYFNKEIQHFSFKRDIHCDGNVINVDTNLSLMIFQKMVLNAQDAEIMTVPLV</sequence>
<proteinExistence type="predicted"/>
<evidence type="ECO:0000313" key="1">
    <source>
        <dbReference type="EMBL" id="KKN41960.1"/>
    </source>
</evidence>
<dbReference type="EMBL" id="LAZR01001613">
    <property type="protein sequence ID" value="KKN41960.1"/>
    <property type="molecule type" value="Genomic_DNA"/>
</dbReference>
<reference evidence="1" key="1">
    <citation type="journal article" date="2015" name="Nature">
        <title>Complex archaea that bridge the gap between prokaryotes and eukaryotes.</title>
        <authorList>
            <person name="Spang A."/>
            <person name="Saw J.H."/>
            <person name="Jorgensen S.L."/>
            <person name="Zaremba-Niedzwiedzka K."/>
            <person name="Martijn J."/>
            <person name="Lind A.E."/>
            <person name="van Eijk R."/>
            <person name="Schleper C."/>
            <person name="Guy L."/>
            <person name="Ettema T.J."/>
        </authorList>
    </citation>
    <scope>NUCLEOTIDE SEQUENCE</scope>
</reference>
<accession>A0A0F9QD93</accession>
<dbReference type="AlphaFoldDB" id="A0A0F9QD93"/>
<organism evidence="1">
    <name type="scientific">marine sediment metagenome</name>
    <dbReference type="NCBI Taxonomy" id="412755"/>
    <lineage>
        <taxon>unclassified sequences</taxon>
        <taxon>metagenomes</taxon>
        <taxon>ecological metagenomes</taxon>
    </lineage>
</organism>